<gene>
    <name evidence="1" type="ORF">KL86CIT2_300059</name>
</gene>
<dbReference type="AlphaFoldDB" id="A0A212IAK2"/>
<accession>A0A212IAK2</accession>
<name>A0A212IAK2_9ENTR</name>
<evidence type="ECO:0000313" key="1">
    <source>
        <dbReference type="EMBL" id="SBV63598.1"/>
    </source>
</evidence>
<sequence length="60" mass="6456">MPVSPPITTLSHKFPLKGVYGAEENLVKQVAALSGAKNPLFTANISVEQNPYSKRSKLTS</sequence>
<dbReference type="EMBL" id="FLUA01000028">
    <property type="protein sequence ID" value="SBV63598.1"/>
    <property type="molecule type" value="Genomic_DNA"/>
</dbReference>
<proteinExistence type="predicted"/>
<reference evidence="1" key="1">
    <citation type="submission" date="2016-04" db="EMBL/GenBank/DDBJ databases">
        <authorList>
            <person name="Evans L.H."/>
            <person name="Alamgir A."/>
            <person name="Owens N."/>
            <person name="Weber N.D."/>
            <person name="Virtaneva K."/>
            <person name="Barbian K."/>
            <person name="Babar A."/>
            <person name="Rosenke K."/>
        </authorList>
    </citation>
    <scope>NUCLEOTIDE SEQUENCE</scope>
    <source>
        <strain evidence="1">86-2</strain>
    </source>
</reference>
<protein>
    <submittedName>
        <fullName evidence="1">Uncharacterized protein</fullName>
    </submittedName>
</protein>
<organism evidence="1">
    <name type="scientific">uncultured Citrobacter sp</name>
    <dbReference type="NCBI Taxonomy" id="200446"/>
    <lineage>
        <taxon>Bacteria</taxon>
        <taxon>Pseudomonadati</taxon>
        <taxon>Pseudomonadota</taxon>
        <taxon>Gammaproteobacteria</taxon>
        <taxon>Enterobacterales</taxon>
        <taxon>Enterobacteriaceae</taxon>
        <taxon>Citrobacter</taxon>
        <taxon>environmental samples</taxon>
    </lineage>
</organism>